<comment type="caution">
    <text evidence="8">The sequence shown here is derived from an EMBL/GenBank/DDBJ whole genome shotgun (WGS) entry which is preliminary data.</text>
</comment>
<organism evidence="8 9">
    <name type="scientific">Longimicrobium terrae</name>
    <dbReference type="NCBI Taxonomy" id="1639882"/>
    <lineage>
        <taxon>Bacteria</taxon>
        <taxon>Pseudomonadati</taxon>
        <taxon>Gemmatimonadota</taxon>
        <taxon>Longimicrobiia</taxon>
        <taxon>Longimicrobiales</taxon>
        <taxon>Longimicrobiaceae</taxon>
        <taxon>Longimicrobium</taxon>
    </lineage>
</organism>
<feature type="region of interest" description="Disordered" evidence="4">
    <location>
        <begin position="976"/>
        <end position="1006"/>
    </location>
</feature>
<dbReference type="EMBL" id="JACHIA010000016">
    <property type="protein sequence ID" value="MBB6072622.1"/>
    <property type="molecule type" value="Genomic_DNA"/>
</dbReference>
<evidence type="ECO:0000259" key="7">
    <source>
        <dbReference type="Pfam" id="PF17210"/>
    </source>
</evidence>
<dbReference type="Gene3D" id="2.60.40.740">
    <property type="match status" value="1"/>
</dbReference>
<evidence type="ECO:0000256" key="4">
    <source>
        <dbReference type="SAM" id="MobiDB-lite"/>
    </source>
</evidence>
<feature type="domain" description="DUF11" evidence="6">
    <location>
        <begin position="203"/>
        <end position="319"/>
    </location>
</feature>
<keyword evidence="3 5" id="KW-0732">Signal</keyword>
<feature type="domain" description="DUF11" evidence="6">
    <location>
        <begin position="339"/>
        <end position="444"/>
    </location>
</feature>
<evidence type="ECO:0000256" key="3">
    <source>
        <dbReference type="ARBA" id="ARBA00022729"/>
    </source>
</evidence>
<dbReference type="InterPro" id="IPR001434">
    <property type="entry name" value="OmcB-like_DUF11"/>
</dbReference>
<evidence type="ECO:0000256" key="1">
    <source>
        <dbReference type="ARBA" id="ARBA00004613"/>
    </source>
</evidence>
<dbReference type="PANTHER" id="PTHR34819">
    <property type="entry name" value="LARGE CYSTEINE-RICH PERIPLASMIC PROTEIN OMCB"/>
    <property type="match status" value="1"/>
</dbReference>
<dbReference type="Proteomes" id="UP000582837">
    <property type="component" value="Unassembled WGS sequence"/>
</dbReference>
<name>A0A841H3U2_9BACT</name>
<evidence type="ECO:0000259" key="6">
    <source>
        <dbReference type="Pfam" id="PF01345"/>
    </source>
</evidence>
<evidence type="ECO:0000256" key="5">
    <source>
        <dbReference type="SAM" id="SignalP"/>
    </source>
</evidence>
<dbReference type="Pfam" id="PF17210">
    <property type="entry name" value="SdrD_B"/>
    <property type="match status" value="1"/>
</dbReference>
<keyword evidence="9" id="KW-1185">Reference proteome</keyword>
<evidence type="ECO:0000313" key="9">
    <source>
        <dbReference type="Proteomes" id="UP000582837"/>
    </source>
</evidence>
<protein>
    <submittedName>
        <fullName evidence="8">Putative repeat protein (TIGR01451 family)</fullName>
    </submittedName>
</protein>
<evidence type="ECO:0000256" key="2">
    <source>
        <dbReference type="ARBA" id="ARBA00022525"/>
    </source>
</evidence>
<dbReference type="RefSeq" id="WP_170032668.1">
    <property type="nucleotide sequence ID" value="NZ_JABDTL010000001.1"/>
</dbReference>
<feature type="chain" id="PRO_5032553819" evidence="5">
    <location>
        <begin position="38"/>
        <end position="1752"/>
    </location>
</feature>
<dbReference type="SUPFAM" id="SSF117074">
    <property type="entry name" value="Hypothetical protein PA1324"/>
    <property type="match status" value="1"/>
</dbReference>
<dbReference type="InterPro" id="IPR033764">
    <property type="entry name" value="Sdr_B"/>
</dbReference>
<dbReference type="Pfam" id="PF01345">
    <property type="entry name" value="DUF11"/>
    <property type="match status" value="3"/>
</dbReference>
<reference evidence="8 9" key="1">
    <citation type="submission" date="2020-08" db="EMBL/GenBank/DDBJ databases">
        <title>Genomic Encyclopedia of Type Strains, Phase IV (KMG-IV): sequencing the most valuable type-strain genomes for metagenomic binning, comparative biology and taxonomic classification.</title>
        <authorList>
            <person name="Goeker M."/>
        </authorList>
    </citation>
    <scope>NUCLEOTIDE SEQUENCE [LARGE SCALE GENOMIC DNA]</scope>
    <source>
        <strain evidence="8 9">DSM 29007</strain>
    </source>
</reference>
<sequence>MRFLSRSGMDGTSRRRTSVRRGLALALVLALAPAARAAAQVPVTQPVVNRATATYQGDGDTVRARLDAEATVTVTRTAGVAITPPRAAVMAPGSRRVLAHVLQNLGNGADRFTLSVRAPAGWTALLLQDLNGNGALDEGEPAIAAPLAAEAGAAVPVLLVIDAPADAADGEMTVQVQAVSMAAAEAQSSVTDRLTVRTPAASLALDKRVDRASAARGDTLVYTISYENAGDAVAPAVLLSDTLPAGARLVPGSVRWNGAALSDAEDGDAGTADRVDGGRDRLRVALGAVEPAAKGTIAFRAVVAADADPTVLANVASLSSGTTTVVSTPAVTDLGRPALQLSKTKISADSVAYGQSVAWAIRVSNSSDRYAARGVVITDTLPEGLVPVSGGPDAVITGQVVRWTLGELAAGAAREVEVTARVNESGRGAPLVNRAWAGAENADGVSASSLPIIVEQPTGGELEISKTSSALEASLGEAIPYTITLRNRGLAPLRNIMVTDELPEGARLVREGVAGADSIQMEGRMVRFFVAGPLWPTPEITIRYSLVMATAPRGGTRVGNHAWAQADNGRISSDTATAWVRLRQGQPMESRTLIGKVWIDRDGDGRQGAGDQGVEGVEVWSASGEVVTTDAQGRFSFPDLRRGGHVLRLDTLSLPRGARLAPGSAMDVRVQVDGWTMPTAGFRLVPGTEPVVAAAGGGGAAAPSTSPEPVPATVAPLWSEAARGDQERQSMVAGPGIRITAPMDGAIVVTNRMNVRLQGEPGAAARLYAGERMVGEGVLRPDGSMDFVGLEMDAGPGRLRAWTRNSWGQERWDSVAVHRSGAPHSLEAVGGPVQLRAEDRRPTPVRVRVLDEWGVPVADGPQVTAEAVGAMLGGEDADGSSQGWQGRAGVDGVVALPLRAGSLIGAGELRIRSAKATLTLPLTVLPTTRPLIATGAVQVGVGAAPESYGAMVVRGALDAQTAVSVTYDSRRQDGDTEFFGRGYDPSEDGRYPTLGDESDRRTFGSSTQALSARVERGLNWVEMGDVATGDFSGSERLGGYGRSLTGAAARVGTGAVVWRAFGSLTDQALSQAQLEADGTSGPYRFGGRVRPGTDRIAVEVRDRDNAARLLRRDELLRFYDYQIDYRTGEVMLSRAVPSRDAYGNPVYVVALLERRSGGESRFVGGLRMETDAARLMPRLGADSLGVAFFGVHDGTGTAGEGLQALGASPSDLFGAEVRMRRGGLLFGGEILSARGDSSSVAGQAHLRWEIPGDHMAVSAEWLRVGDGFASSMNPRLRSGLEELRLGAELRITDDARLRLRHERQNFREYDVQRQSTTLTAEQKVAGRRVTAEAGMLSDAQGAAGTSSVALGRATLALTPTTDVWLEGSRPLENPESGATRPEQIGVGASQLIVPGVRMEGNWRRARMAPDSAAYAIAGLTLKTDIGFGARAMAGVERMEAGEARHAAVLGWNQSLALGGGWTVNGIMERRFGLDRAPLVDPVRSLPFAHQEQERWAGSLGLDLLPTVGPRMSSRAEFHDGDQRSGWRFDLGGDMALGRNGALLTRHDWYEDNRKDAAAGEEMTRSERSMLGVAVRPAGSDAWNVLTKLEWRFAENPLAGTVLAGARTEQRMIAATDAVWAPLEGWTVAGRYALRLTTARDTVETTGTLRSTAQFVGGRLERDLLGNLRGRMDGRLLAEGITGARRWSLAPSLTMGFKGGLEIEGGYRFGTLEDADFANYGKRGLFAVLGLRFTEGSLATAADFWRERIRKDF</sequence>
<dbReference type="NCBIfam" id="TIGR01451">
    <property type="entry name" value="B_ant_repeat"/>
    <property type="match status" value="2"/>
</dbReference>
<evidence type="ECO:0000313" key="8">
    <source>
        <dbReference type="EMBL" id="MBB6072622.1"/>
    </source>
</evidence>
<comment type="subcellular location">
    <subcellularLocation>
        <location evidence="1">Secreted</location>
    </subcellularLocation>
</comment>
<keyword evidence="2" id="KW-0964">Secreted</keyword>
<dbReference type="GO" id="GO:0005576">
    <property type="term" value="C:extracellular region"/>
    <property type="evidence" value="ECO:0007669"/>
    <property type="project" value="UniProtKB-SubCell"/>
</dbReference>
<dbReference type="InterPro" id="IPR047589">
    <property type="entry name" value="DUF11_rpt"/>
</dbReference>
<gene>
    <name evidence="8" type="ORF">HNQ61_004285</name>
</gene>
<feature type="signal peptide" evidence="5">
    <location>
        <begin position="1"/>
        <end position="37"/>
    </location>
</feature>
<dbReference type="PANTHER" id="PTHR34819:SF3">
    <property type="entry name" value="CELL SURFACE PROTEIN"/>
    <property type="match status" value="1"/>
</dbReference>
<accession>A0A841H3U2</accession>
<proteinExistence type="predicted"/>
<feature type="domain" description="DUF11" evidence="6">
    <location>
        <begin position="462"/>
        <end position="512"/>
    </location>
</feature>
<dbReference type="InterPro" id="IPR013783">
    <property type="entry name" value="Ig-like_fold"/>
</dbReference>
<dbReference type="Gene3D" id="2.60.40.10">
    <property type="entry name" value="Immunoglobulins"/>
    <property type="match status" value="1"/>
</dbReference>
<dbReference type="InterPro" id="IPR051172">
    <property type="entry name" value="Chlamydia_OmcB"/>
</dbReference>
<feature type="domain" description="SD-repeat containing protein B" evidence="7">
    <location>
        <begin position="596"/>
        <end position="650"/>
    </location>
</feature>